<comment type="similarity">
    <text evidence="1">Belongs to the MreC family.</text>
</comment>
<dbReference type="AlphaFoldDB" id="A0A7C2ZIE0"/>
<organism evidence="6">
    <name type="scientific">Hydrogenobacter sp</name>
    <dbReference type="NCBI Taxonomy" id="2152829"/>
    <lineage>
        <taxon>Bacteria</taxon>
        <taxon>Pseudomonadati</taxon>
        <taxon>Aquificota</taxon>
        <taxon>Aquificia</taxon>
        <taxon>Aquificales</taxon>
        <taxon>Aquificaceae</taxon>
        <taxon>Hydrogenobacter</taxon>
    </lineage>
</organism>
<dbReference type="InterPro" id="IPR042177">
    <property type="entry name" value="Cell/Rod_1"/>
</dbReference>
<gene>
    <name evidence="6" type="ORF">ENO47_03355</name>
</gene>
<evidence type="ECO:0000256" key="2">
    <source>
        <dbReference type="ARBA" id="ARBA00013855"/>
    </source>
</evidence>
<dbReference type="InterPro" id="IPR007221">
    <property type="entry name" value="MreC"/>
</dbReference>
<dbReference type="PANTHER" id="PTHR34138:SF1">
    <property type="entry name" value="CELL SHAPE-DETERMINING PROTEIN MREC"/>
    <property type="match status" value="1"/>
</dbReference>
<evidence type="ECO:0000256" key="4">
    <source>
        <dbReference type="ARBA" id="ARBA00032089"/>
    </source>
</evidence>
<evidence type="ECO:0000256" key="1">
    <source>
        <dbReference type="ARBA" id="ARBA00009369"/>
    </source>
</evidence>
<evidence type="ECO:0000313" key="6">
    <source>
        <dbReference type="EMBL" id="HEW45692.1"/>
    </source>
</evidence>
<keyword evidence="3" id="KW-0133">Cell shape</keyword>
<dbReference type="InterPro" id="IPR055342">
    <property type="entry name" value="MreC_beta-barrel_core"/>
</dbReference>
<accession>A0A7C2ZIE0</accession>
<evidence type="ECO:0000259" key="5">
    <source>
        <dbReference type="Pfam" id="PF04085"/>
    </source>
</evidence>
<protein>
    <recommendedName>
        <fullName evidence="2">Cell shape-determining protein MreC</fullName>
    </recommendedName>
    <alternativeName>
        <fullName evidence="4">Cell shape protein MreC</fullName>
    </alternativeName>
</protein>
<dbReference type="PANTHER" id="PTHR34138">
    <property type="entry name" value="CELL SHAPE-DETERMINING PROTEIN MREC"/>
    <property type="match status" value="1"/>
</dbReference>
<proteinExistence type="inferred from homology"/>
<dbReference type="Pfam" id="PF04085">
    <property type="entry name" value="MreC"/>
    <property type="match status" value="1"/>
</dbReference>
<dbReference type="EMBL" id="DSFP01000031">
    <property type="protein sequence ID" value="HEW45692.1"/>
    <property type="molecule type" value="Genomic_DNA"/>
</dbReference>
<name>A0A7C2ZIE0_9AQUI</name>
<comment type="caution">
    <text evidence="6">The sequence shown here is derived from an EMBL/GenBank/DDBJ whole genome shotgun (WGS) entry which is preliminary data.</text>
</comment>
<feature type="domain" description="Rod shape-determining protein MreC beta-barrel core" evidence="5">
    <location>
        <begin position="117"/>
        <end position="258"/>
    </location>
</feature>
<evidence type="ECO:0000256" key="3">
    <source>
        <dbReference type="ARBA" id="ARBA00022960"/>
    </source>
</evidence>
<dbReference type="Gene3D" id="2.40.10.340">
    <property type="entry name" value="Rod shape-determining protein MreC, domain 1"/>
    <property type="match status" value="1"/>
</dbReference>
<dbReference type="GO" id="GO:0005886">
    <property type="term" value="C:plasma membrane"/>
    <property type="evidence" value="ECO:0007669"/>
    <property type="project" value="TreeGrafter"/>
</dbReference>
<dbReference type="InterPro" id="IPR042175">
    <property type="entry name" value="Cell/Rod_MreC_2"/>
</dbReference>
<dbReference type="GO" id="GO:0008360">
    <property type="term" value="P:regulation of cell shape"/>
    <property type="evidence" value="ECO:0007669"/>
    <property type="project" value="UniProtKB-KW"/>
</dbReference>
<reference evidence="6" key="1">
    <citation type="journal article" date="2020" name="mSystems">
        <title>Genome- and Community-Level Interaction Insights into Carbon Utilization and Element Cycling Functions of Hydrothermarchaeota in Hydrothermal Sediment.</title>
        <authorList>
            <person name="Zhou Z."/>
            <person name="Liu Y."/>
            <person name="Xu W."/>
            <person name="Pan J."/>
            <person name="Luo Z.H."/>
            <person name="Li M."/>
        </authorList>
    </citation>
    <scope>NUCLEOTIDE SEQUENCE [LARGE SCALE GENOMIC DNA]</scope>
    <source>
        <strain evidence="6">SpSt-132</strain>
    </source>
</reference>
<sequence>MKRYGAKVLVLFLSVLLYFTNLSTLPFINQLYTFLRSVVQPLFELKGNIIENTKNAISTYILLKDANIENQKLKKELQAYYLYKVQLYACEKELQGLSKVINLPFEVKKTSLVYANVIAYDPSGNDTFILINKGQDAGLWEGMVVFYEDKLVGIVDEVYGGSSRVRTVFSKDFSISATSKDKAYIYKGGYPYGFLLHVNLEDQLKVGDMVLLRSPYKNLPPLVIGAIVNISEEGKSFFKRVEVKPAIDIRRVSTCTLIKEKL</sequence>
<dbReference type="Gene3D" id="2.40.10.350">
    <property type="entry name" value="Rod shape-determining protein MreC, domain 2"/>
    <property type="match status" value="1"/>
</dbReference>